<keyword evidence="5" id="KW-0808">Transferase</keyword>
<dbReference type="Pfam" id="PF00534">
    <property type="entry name" value="Glycos_transf_1"/>
    <property type="match status" value="1"/>
</dbReference>
<keyword evidence="3" id="KW-0337">GPI-anchor biosynthesis</keyword>
<evidence type="ECO:0000256" key="1">
    <source>
        <dbReference type="ARBA" id="ARBA00004687"/>
    </source>
</evidence>
<dbReference type="CTD" id="37020"/>
<evidence type="ECO:0000256" key="7">
    <source>
        <dbReference type="SAM" id="Phobius"/>
    </source>
</evidence>
<dbReference type="AlphaFoldDB" id="A0A8R2B830"/>
<protein>
    <recommendedName>
        <fullName evidence="2">phosphatidylinositol N-acetylglucosaminyltransferase</fullName>
        <ecNumber evidence="2">2.4.1.198</ecNumber>
    </recommendedName>
    <alternativeName>
        <fullName evidence="6">GlcNAc-PI synthesis protein</fullName>
    </alternativeName>
</protein>
<keyword evidence="7" id="KW-0472">Membrane</keyword>
<dbReference type="FunFam" id="3.40.50.2000:FF:000026">
    <property type="entry name" value="Phosphatidylinositol N-acetylglucosaminyltransferase subunit A"/>
    <property type="match status" value="1"/>
</dbReference>
<dbReference type="GO" id="GO:0017176">
    <property type="term" value="F:phosphatidylinositol N-acetylglucosaminyltransferase activity"/>
    <property type="evidence" value="ECO:0007669"/>
    <property type="project" value="UniProtKB-EC"/>
</dbReference>
<evidence type="ECO:0000313" key="11">
    <source>
        <dbReference type="Proteomes" id="UP000007819"/>
    </source>
</evidence>
<dbReference type="PANTHER" id="PTHR45871:SF1">
    <property type="entry name" value="PHOSPHATIDYLINOSITOL N-ACETYLGLUCOSAMINYLTRANSFERASE SUBUNIT A"/>
    <property type="match status" value="1"/>
</dbReference>
<reference evidence="11" key="1">
    <citation type="submission" date="2010-06" db="EMBL/GenBank/DDBJ databases">
        <authorList>
            <person name="Jiang H."/>
            <person name="Abraham K."/>
            <person name="Ali S."/>
            <person name="Alsbrooks S.L."/>
            <person name="Anim B.N."/>
            <person name="Anosike U.S."/>
            <person name="Attaway T."/>
            <person name="Bandaranaike D.P."/>
            <person name="Battles P.K."/>
            <person name="Bell S.N."/>
            <person name="Bell A.V."/>
            <person name="Beltran B."/>
            <person name="Bickham C."/>
            <person name="Bustamante Y."/>
            <person name="Caleb T."/>
            <person name="Canada A."/>
            <person name="Cardenas V."/>
            <person name="Carter K."/>
            <person name="Chacko J."/>
            <person name="Chandrabose M.N."/>
            <person name="Chavez D."/>
            <person name="Chavez A."/>
            <person name="Chen L."/>
            <person name="Chu H.-S."/>
            <person name="Claassen K.J."/>
            <person name="Cockrell R."/>
            <person name="Collins M."/>
            <person name="Cooper J.A."/>
            <person name="Cree A."/>
            <person name="Curry S.M."/>
            <person name="Da Y."/>
            <person name="Dao M.D."/>
            <person name="Das B."/>
            <person name="Davila M.-L."/>
            <person name="Davy-Carroll L."/>
            <person name="Denson S."/>
            <person name="Dinh H."/>
            <person name="Ebong V.E."/>
            <person name="Edwards J.R."/>
            <person name="Egan A."/>
            <person name="El-Daye J."/>
            <person name="Escobedo L."/>
            <person name="Fernandez S."/>
            <person name="Fernando P.R."/>
            <person name="Flagg N."/>
            <person name="Forbes L.D."/>
            <person name="Fowler R.G."/>
            <person name="Fu Q."/>
            <person name="Gabisi R.A."/>
            <person name="Ganer J."/>
            <person name="Garbino Pronczuk A."/>
            <person name="Garcia R.M."/>
            <person name="Garner T."/>
            <person name="Garrett T.E."/>
            <person name="Gonzalez D.A."/>
            <person name="Hamid H."/>
            <person name="Hawkins E.S."/>
            <person name="Hirani K."/>
            <person name="Hogues M.E."/>
            <person name="Hollins B."/>
            <person name="Hsiao C.-H."/>
            <person name="Jabil R."/>
            <person name="James M.L."/>
            <person name="Jhangiani S.N."/>
            <person name="Johnson B."/>
            <person name="Johnson Q."/>
            <person name="Joshi V."/>
            <person name="Kalu J.B."/>
            <person name="Kam C."/>
            <person name="Kashfia A."/>
            <person name="Keebler J."/>
            <person name="Kisamo H."/>
            <person name="Kovar C.L."/>
            <person name="Lago L.A."/>
            <person name="Lai C.-Y."/>
            <person name="Laidlaw J."/>
            <person name="Lara F."/>
            <person name="Le T.-K."/>
            <person name="Lee S.L."/>
            <person name="Legall F.H."/>
            <person name="Lemon S.J."/>
            <person name="Lewis L.R."/>
            <person name="Li B."/>
            <person name="Liu Y."/>
            <person name="Liu Y.-S."/>
            <person name="Lopez J."/>
            <person name="Lozado R.J."/>
            <person name="Lu J."/>
            <person name="Madu R.C."/>
            <person name="Maheshwari M."/>
            <person name="Maheshwari R."/>
            <person name="Malloy K."/>
            <person name="Martinez E."/>
            <person name="Mathew T."/>
            <person name="Mercado I.C."/>
            <person name="Mercado C."/>
            <person name="Meyer B."/>
            <person name="Montgomery K."/>
            <person name="Morgan M.B."/>
            <person name="Munidasa M."/>
            <person name="Nazareth L.V."/>
            <person name="Nelson J."/>
            <person name="Ng B.M."/>
            <person name="Nguyen N.B."/>
            <person name="Nguyen P.Q."/>
            <person name="Nguyen T."/>
            <person name="Obregon M."/>
            <person name="Okwuonu G.O."/>
            <person name="Onwere C.G."/>
            <person name="Orozco G."/>
            <person name="Parra A."/>
            <person name="Patel S."/>
            <person name="Patil S."/>
            <person name="Perez A."/>
            <person name="Perez Y."/>
            <person name="Pham C."/>
            <person name="Primus E.L."/>
            <person name="Pu L.-L."/>
            <person name="Puazo M."/>
            <person name="Qin X."/>
            <person name="Quiroz J.B."/>
            <person name="Reese J."/>
            <person name="Richards S."/>
            <person name="Rives C.M."/>
            <person name="Robberts R."/>
            <person name="Ruiz S.J."/>
            <person name="Ruiz M.J."/>
            <person name="Santibanez J."/>
            <person name="Schneider B.W."/>
            <person name="Sisson I."/>
            <person name="Smith M."/>
            <person name="Sodergren E."/>
            <person name="Song X.-Z."/>
            <person name="Song B.B."/>
            <person name="Summersgill H."/>
            <person name="Thelus R."/>
            <person name="Thornton R.D."/>
            <person name="Trejos Z.Y."/>
            <person name="Usmani K."/>
            <person name="Vattathil S."/>
            <person name="Villasana D."/>
            <person name="Walker D.L."/>
            <person name="Wang S."/>
            <person name="Wang K."/>
            <person name="White C.S."/>
            <person name="Williams A.C."/>
            <person name="Williamson J."/>
            <person name="Wilson K."/>
            <person name="Woghiren I.O."/>
            <person name="Woodworth J.R."/>
            <person name="Worley K.C."/>
            <person name="Wright R.A."/>
            <person name="Wu W."/>
            <person name="Young L."/>
            <person name="Zhang L."/>
            <person name="Zhang J."/>
            <person name="Zhu Y."/>
            <person name="Muzny D.M."/>
            <person name="Weinstock G."/>
            <person name="Gibbs R.A."/>
        </authorList>
    </citation>
    <scope>NUCLEOTIDE SEQUENCE [LARGE SCALE GENOMIC DNA]</scope>
    <source>
        <strain evidence="11">LSR1</strain>
    </source>
</reference>
<dbReference type="SUPFAM" id="SSF53756">
    <property type="entry name" value="UDP-Glycosyltransferase/glycogen phosphorylase"/>
    <property type="match status" value="1"/>
</dbReference>
<dbReference type="EnsemblMetazoa" id="XM_008187474.3">
    <property type="protein sequence ID" value="XP_008185696.1"/>
    <property type="gene ID" value="LOC100161768"/>
</dbReference>
<evidence type="ECO:0000256" key="5">
    <source>
        <dbReference type="ARBA" id="ARBA00022679"/>
    </source>
</evidence>
<keyword evidence="4" id="KW-0328">Glycosyltransferase</keyword>
<dbReference type="OrthoDB" id="734129at2759"/>
<name>A0A8R2B830_ACYPI</name>
<keyword evidence="7" id="KW-0812">Transmembrane</keyword>
<dbReference type="EC" id="2.4.1.198" evidence="2"/>
<reference evidence="10" key="2">
    <citation type="submission" date="2022-06" db="UniProtKB">
        <authorList>
            <consortium name="EnsemblMetazoa"/>
        </authorList>
    </citation>
    <scope>IDENTIFICATION</scope>
</reference>
<feature type="domain" description="PIGA GPI anchor biosynthesis" evidence="9">
    <location>
        <begin position="36"/>
        <end position="125"/>
    </location>
</feature>
<dbReference type="InterPro" id="IPR039507">
    <property type="entry name" value="PIG-A/GPI3"/>
</dbReference>
<evidence type="ECO:0000259" key="8">
    <source>
        <dbReference type="Pfam" id="PF00534"/>
    </source>
</evidence>
<feature type="domain" description="Glycosyl transferase family 1" evidence="8">
    <location>
        <begin position="186"/>
        <end position="320"/>
    </location>
</feature>
<dbReference type="InterPro" id="IPR001296">
    <property type="entry name" value="Glyco_trans_1"/>
</dbReference>
<evidence type="ECO:0000313" key="10">
    <source>
        <dbReference type="EnsemblMetazoa" id="XP_008185696.1"/>
    </source>
</evidence>
<dbReference type="Gene3D" id="3.40.50.2000">
    <property type="entry name" value="Glycogen Phosphorylase B"/>
    <property type="match status" value="2"/>
</dbReference>
<comment type="pathway">
    <text evidence="1">Glycolipid biosynthesis; glycosylphosphatidylinositol-anchor biosynthesis.</text>
</comment>
<sequence length="434" mass="48802">MASDFFYPNMGGVEEHIFNLSQCLLMKGYKVIVLTHSYQDRVGVRYMTNGLKVYYLPIRPFYNQCVLPSMVSSLPLIRYVLVREQITIIHGHSAFSTLAHETMMIGRLLGIQTVFTDHSLFGFADTSAIITNKFLEMSLADCNHCICVSHIGKENTVLRARVNHHRVSVIPNAVDTTAFVPKLELRTKNKITIVVVSRLVYRKGVDLLAQIIADVCLKNQKVQFIIGGDGPKRELLEDIRNNLNIGEQVTLLGSLEHSQVCNVLNRGHIFLNTSLTEAYCMAIVEAASCGLKIVSTRVGGIPEVLPPELIILTEPNVPSILQGLYKAINQVNSELGVPPIECHQKVQSLYNWMNIAKRTEIVYNMVSLEPPKSLGKQLRSYIPTGVYPFLLVVSFMHILLRLLDWWIPRSDIDLAKDYKIEDSQVNSNSPVLEN</sequence>
<dbReference type="GO" id="GO:0000506">
    <property type="term" value="C:glycosylphosphatidylinositol-N-acetylglucosaminyltransferase (GPI-GnT) complex"/>
    <property type="evidence" value="ECO:0007669"/>
    <property type="project" value="InterPro"/>
</dbReference>
<evidence type="ECO:0000256" key="6">
    <source>
        <dbReference type="ARBA" id="ARBA00032160"/>
    </source>
</evidence>
<proteinExistence type="predicted"/>
<evidence type="ECO:0000256" key="4">
    <source>
        <dbReference type="ARBA" id="ARBA00022676"/>
    </source>
</evidence>
<dbReference type="RefSeq" id="XP_008185696.1">
    <property type="nucleotide sequence ID" value="XM_008187474.2"/>
</dbReference>
<organism evidence="10 11">
    <name type="scientific">Acyrthosiphon pisum</name>
    <name type="common">Pea aphid</name>
    <dbReference type="NCBI Taxonomy" id="7029"/>
    <lineage>
        <taxon>Eukaryota</taxon>
        <taxon>Metazoa</taxon>
        <taxon>Ecdysozoa</taxon>
        <taxon>Arthropoda</taxon>
        <taxon>Hexapoda</taxon>
        <taxon>Insecta</taxon>
        <taxon>Pterygota</taxon>
        <taxon>Neoptera</taxon>
        <taxon>Paraneoptera</taxon>
        <taxon>Hemiptera</taxon>
        <taxon>Sternorrhyncha</taxon>
        <taxon>Aphidomorpha</taxon>
        <taxon>Aphidoidea</taxon>
        <taxon>Aphididae</taxon>
        <taxon>Macrosiphini</taxon>
        <taxon>Acyrthosiphon</taxon>
    </lineage>
</organism>
<dbReference type="PANTHER" id="PTHR45871">
    <property type="entry name" value="N-ACETYLGLUCOSAMINYL-PHOSPHATIDYLINOSITOL BIOSYNTHETIC PROTEIN"/>
    <property type="match status" value="1"/>
</dbReference>
<evidence type="ECO:0000256" key="3">
    <source>
        <dbReference type="ARBA" id="ARBA00022502"/>
    </source>
</evidence>
<keyword evidence="7" id="KW-1133">Transmembrane helix</keyword>
<dbReference type="CDD" id="cd03796">
    <property type="entry name" value="GT4_PIG-A-like"/>
    <property type="match status" value="1"/>
</dbReference>
<accession>A0A8R2B830</accession>
<dbReference type="Pfam" id="PF08288">
    <property type="entry name" value="PIGA"/>
    <property type="match status" value="1"/>
</dbReference>
<evidence type="ECO:0000259" key="9">
    <source>
        <dbReference type="Pfam" id="PF08288"/>
    </source>
</evidence>
<feature type="transmembrane region" description="Helical" evidence="7">
    <location>
        <begin position="381"/>
        <end position="400"/>
    </location>
</feature>
<evidence type="ECO:0000256" key="2">
    <source>
        <dbReference type="ARBA" id="ARBA00012420"/>
    </source>
</evidence>
<dbReference type="Proteomes" id="UP000007819">
    <property type="component" value="Chromosome A3"/>
</dbReference>
<keyword evidence="11" id="KW-1185">Reference proteome</keyword>
<dbReference type="InterPro" id="IPR013234">
    <property type="entry name" value="PIGA_GPI_anchor_biosynthesis"/>
</dbReference>
<dbReference type="GeneID" id="100161768"/>
<dbReference type="GO" id="GO:0006506">
    <property type="term" value="P:GPI anchor biosynthetic process"/>
    <property type="evidence" value="ECO:0007669"/>
    <property type="project" value="UniProtKB-KW"/>
</dbReference>